<feature type="compositionally biased region" description="Acidic residues" evidence="2">
    <location>
        <begin position="662"/>
        <end position="680"/>
    </location>
</feature>
<evidence type="ECO:0000313" key="6">
    <source>
        <dbReference type="EMBL" id="KAG8459980.1"/>
    </source>
</evidence>
<feature type="region of interest" description="Disordered" evidence="2">
    <location>
        <begin position="601"/>
        <end position="620"/>
    </location>
</feature>
<dbReference type="InterPro" id="IPR019749">
    <property type="entry name" value="Band_41_domain"/>
</dbReference>
<dbReference type="SMART" id="SM00314">
    <property type="entry name" value="RA"/>
    <property type="match status" value="1"/>
</dbReference>
<feature type="region of interest" description="Disordered" evidence="2">
    <location>
        <begin position="690"/>
        <end position="712"/>
    </location>
</feature>
<sequence>MAADVSAKADGAGFPSMIGAIRSLSFTRRHRHDSSASHATDDRSSTSSVASGLPVQLDVTAVMPTEETRRASRIPFTKKRSSRAGLVAEDLLPPSTVRILTVDEESLVLPMTLHTTVGQLVRTCASELGLADGQHSSFALYQIKHDGTHLLLRDELPISAVLQAKPSRRHMLHLTWLVQQPAAPRLLFKKRLYVKADEALMNTSARFLHLVFIQAVDTVLRGELNVTLSDAVKLASIQFYVRFGPFKQGGTEFTQAFMKEQRLVEQLVPSTLLAKHAEPEWASKVLSSHQKISALFTQLSEQGNTFVTRDEAKRTYLKKVAKQPLYGMSLYRVHNPRLFTAGPFLLGCHAAGISMMHPTTRDALHSPFAFADITKWEYTPDEFCVWSTRCDFLAPEQQGRHIVKYALSTKQGWEISASLHSYYKLYMNVEVRIRSSVRERQAAVHADAEPHARADGADGGDGSDGEASEAGSADGELKTTAVTFEPESKKASRRKREADAAVAGGAAASRDGKPPLRSKSASLKGKVAPADERVEPPPIGGGALYGDVLPAATATSPERPSADAVKGALATATTPERSPAASPAAPLPKWAADAAAGAAAGVGASSSPSPGSGGDGAAPAATAATTAASADGASGGAARSEPIPQNVIDMFKQAGIYVSALSDEDDDEEGEGDGGEEDQSDAASVALTTMASSPLAPTTAASRGANKGSTRMNAKTIRDLARVHAEYHRIKKEMEALRMANVQLETERSKMKEIVGDLYVSEDEERLLHTSYISLYSQIVASLETARPRTAELMPQLYGVLMRLSDVDLNDVYLEMMKMIMDDSDTASPKLRGVAEGIAIKIGEMIDKPQHVRLKLHAKEAEERKAAEEERKRAEEVAQKNKAQYAEHRRLNAVAHAFLAQRLRAVRDVAHAHLNGERRELALRLMKRPELKIVLMPPHECRAIPPGQYKSFGTSGLQPVEVRAITHVMDSTDKLGTDAQRFLNVLTTKCYALPMQLGEDIEAEGNAAIANDGAAPPPASAAPLPAMAASSALPSPSPGAPPPPPPPPGGGMGGARPRPRAAAEAPKDALLDAIKNGGASRLRKTNHNPETAKKTNVTAGRVI</sequence>
<dbReference type="PANTHER" id="PTHR45725">
    <property type="entry name" value="FORMIN HOMOLOGY 2 FAMILY MEMBER"/>
    <property type="match status" value="1"/>
</dbReference>
<feature type="domain" description="WH2" evidence="5">
    <location>
        <begin position="1066"/>
        <end position="1085"/>
    </location>
</feature>
<dbReference type="InterPro" id="IPR019748">
    <property type="entry name" value="FERM_central"/>
</dbReference>
<feature type="coiled-coil region" evidence="1">
    <location>
        <begin position="720"/>
        <end position="754"/>
    </location>
</feature>
<dbReference type="GO" id="GO:0003779">
    <property type="term" value="F:actin binding"/>
    <property type="evidence" value="ECO:0007669"/>
    <property type="project" value="InterPro"/>
</dbReference>
<feature type="region of interest" description="Disordered" evidence="2">
    <location>
        <begin position="863"/>
        <end position="883"/>
    </location>
</feature>
<feature type="domain" description="FERM" evidence="3">
    <location>
        <begin position="95"/>
        <end position="430"/>
    </location>
</feature>
<dbReference type="OrthoDB" id="10625195at2759"/>
<feature type="compositionally biased region" description="Basic and acidic residues" evidence="2">
    <location>
        <begin position="33"/>
        <end position="44"/>
    </location>
</feature>
<dbReference type="SUPFAM" id="SSF47031">
    <property type="entry name" value="Second domain of FERM"/>
    <property type="match status" value="1"/>
</dbReference>
<dbReference type="Proteomes" id="UP000751190">
    <property type="component" value="Unassembled WGS sequence"/>
</dbReference>
<feature type="compositionally biased region" description="Low complexity" evidence="2">
    <location>
        <begin position="601"/>
        <end position="610"/>
    </location>
</feature>
<proteinExistence type="predicted"/>
<keyword evidence="7" id="KW-1185">Reference proteome</keyword>
<evidence type="ECO:0000259" key="4">
    <source>
        <dbReference type="PROSITE" id="PS50200"/>
    </source>
</evidence>
<dbReference type="PROSITE" id="PS51082">
    <property type="entry name" value="WH2"/>
    <property type="match status" value="1"/>
</dbReference>
<protein>
    <recommendedName>
        <fullName evidence="8">FERM domain-containing protein</fullName>
    </recommendedName>
</protein>
<evidence type="ECO:0000259" key="3">
    <source>
        <dbReference type="PROSITE" id="PS50057"/>
    </source>
</evidence>
<dbReference type="InterPro" id="IPR000299">
    <property type="entry name" value="FERM_domain"/>
</dbReference>
<dbReference type="InterPro" id="IPR000159">
    <property type="entry name" value="RA_dom"/>
</dbReference>
<feature type="compositionally biased region" description="Polar residues" evidence="2">
    <location>
        <begin position="1094"/>
        <end position="1103"/>
    </location>
</feature>
<dbReference type="Gene3D" id="2.30.29.30">
    <property type="entry name" value="Pleckstrin-homology domain (PH domain)/Phosphotyrosine-binding domain (PTB)"/>
    <property type="match status" value="1"/>
</dbReference>
<evidence type="ECO:0008006" key="8">
    <source>
        <dbReference type="Google" id="ProtNLM"/>
    </source>
</evidence>
<feature type="domain" description="Ras-associating" evidence="4">
    <location>
        <begin position="93"/>
        <end position="193"/>
    </location>
</feature>
<dbReference type="AlphaFoldDB" id="A0A8J6C7P1"/>
<feature type="compositionally biased region" description="Basic and acidic residues" evidence="2">
    <location>
        <begin position="442"/>
        <end position="456"/>
    </location>
</feature>
<feature type="compositionally biased region" description="Pro residues" evidence="2">
    <location>
        <begin position="1035"/>
        <end position="1049"/>
    </location>
</feature>
<dbReference type="InterPro" id="IPR035963">
    <property type="entry name" value="FERM_2"/>
</dbReference>
<dbReference type="SMART" id="SM00295">
    <property type="entry name" value="B41"/>
    <property type="match status" value="1"/>
</dbReference>
<evidence type="ECO:0000256" key="2">
    <source>
        <dbReference type="SAM" id="MobiDB-lite"/>
    </source>
</evidence>
<feature type="region of interest" description="Disordered" evidence="2">
    <location>
        <begin position="442"/>
        <end position="588"/>
    </location>
</feature>
<organism evidence="6 7">
    <name type="scientific">Diacronema lutheri</name>
    <name type="common">Unicellular marine alga</name>
    <name type="synonym">Monochrysis lutheri</name>
    <dbReference type="NCBI Taxonomy" id="2081491"/>
    <lineage>
        <taxon>Eukaryota</taxon>
        <taxon>Haptista</taxon>
        <taxon>Haptophyta</taxon>
        <taxon>Pavlovophyceae</taxon>
        <taxon>Pavlovales</taxon>
        <taxon>Pavlovaceae</taxon>
        <taxon>Diacronema</taxon>
    </lineage>
</organism>
<accession>A0A8J6C7P1</accession>
<dbReference type="EMBL" id="JAGTXO010000036">
    <property type="protein sequence ID" value="KAG8459980.1"/>
    <property type="molecule type" value="Genomic_DNA"/>
</dbReference>
<feature type="compositionally biased region" description="Low complexity" evidence="2">
    <location>
        <begin position="1021"/>
        <end position="1034"/>
    </location>
</feature>
<feature type="region of interest" description="Disordered" evidence="2">
    <location>
        <begin position="662"/>
        <end position="681"/>
    </location>
</feature>
<evidence type="ECO:0000256" key="1">
    <source>
        <dbReference type="SAM" id="Coils"/>
    </source>
</evidence>
<keyword evidence="1" id="KW-0175">Coiled coil</keyword>
<feature type="compositionally biased region" description="Low complexity" evidence="2">
    <location>
        <begin position="570"/>
        <end position="588"/>
    </location>
</feature>
<dbReference type="PANTHER" id="PTHR45725:SF18">
    <property type="entry name" value="ORC1-LIKE AAA ATPASE DOMAIN-CONTAINING PROTEIN"/>
    <property type="match status" value="1"/>
</dbReference>
<dbReference type="CDD" id="cd14473">
    <property type="entry name" value="FERM_B-lobe"/>
    <property type="match status" value="1"/>
</dbReference>
<dbReference type="OMA" id="WSTRCDF"/>
<dbReference type="InterPro" id="IPR003124">
    <property type="entry name" value="WH2_dom"/>
</dbReference>
<name>A0A8J6C7P1_DIALT</name>
<dbReference type="InterPro" id="IPR011993">
    <property type="entry name" value="PH-like_dom_sf"/>
</dbReference>
<dbReference type="Gene3D" id="1.20.80.10">
    <property type="match status" value="1"/>
</dbReference>
<dbReference type="PROSITE" id="PS50200">
    <property type="entry name" value="RA"/>
    <property type="match status" value="1"/>
</dbReference>
<feature type="region of interest" description="Disordered" evidence="2">
    <location>
        <begin position="29"/>
        <end position="51"/>
    </location>
</feature>
<feature type="region of interest" description="Disordered" evidence="2">
    <location>
        <begin position="1012"/>
        <end position="1103"/>
    </location>
</feature>
<reference evidence="6" key="1">
    <citation type="submission" date="2021-05" db="EMBL/GenBank/DDBJ databases">
        <title>The genome of the haptophyte Pavlova lutheri (Diacronema luteri, Pavlovales) - a model for lipid biosynthesis in eukaryotic algae.</title>
        <authorList>
            <person name="Hulatt C.J."/>
            <person name="Posewitz M.C."/>
        </authorList>
    </citation>
    <scope>NUCLEOTIDE SEQUENCE</scope>
    <source>
        <strain evidence="6">NIVA-4/92</strain>
    </source>
</reference>
<evidence type="ECO:0000259" key="5">
    <source>
        <dbReference type="PROSITE" id="PS51082"/>
    </source>
</evidence>
<dbReference type="Pfam" id="PF00373">
    <property type="entry name" value="FERM_M"/>
    <property type="match status" value="1"/>
</dbReference>
<dbReference type="InterPro" id="IPR014352">
    <property type="entry name" value="FERM/acyl-CoA-bd_prot_sf"/>
</dbReference>
<dbReference type="InterPro" id="IPR051425">
    <property type="entry name" value="Formin_Homology"/>
</dbReference>
<gene>
    <name evidence="6" type="ORF">KFE25_011029</name>
</gene>
<feature type="compositionally biased region" description="Low complexity" evidence="2">
    <location>
        <begin position="690"/>
        <end position="702"/>
    </location>
</feature>
<comment type="caution">
    <text evidence="6">The sequence shown here is derived from an EMBL/GenBank/DDBJ whole genome shotgun (WGS) entry which is preliminary data.</text>
</comment>
<dbReference type="GO" id="GO:0007165">
    <property type="term" value="P:signal transduction"/>
    <property type="evidence" value="ECO:0007669"/>
    <property type="project" value="InterPro"/>
</dbReference>
<dbReference type="PROSITE" id="PS50057">
    <property type="entry name" value="FERM_3"/>
    <property type="match status" value="1"/>
</dbReference>
<evidence type="ECO:0000313" key="7">
    <source>
        <dbReference type="Proteomes" id="UP000751190"/>
    </source>
</evidence>